<proteinExistence type="predicted"/>
<accession>A0A6A8GUX1</accession>
<sequence>MTYLDDYMKWLEKHREKSNGYSEQLYNLCDSTREFSEMLEKVLSDYKREDDKSGAYALNYCLADMMADCARLMLATWGEEDRSND</sequence>
<organism evidence="1">
    <name type="scientific">Ligilactobacillus ruminis</name>
    <dbReference type="NCBI Taxonomy" id="1623"/>
    <lineage>
        <taxon>Bacteria</taxon>
        <taxon>Bacillati</taxon>
        <taxon>Bacillota</taxon>
        <taxon>Bacilli</taxon>
        <taxon>Lactobacillales</taxon>
        <taxon>Lactobacillaceae</taxon>
        <taxon>Ligilactobacillus</taxon>
    </lineage>
</organism>
<reference evidence="1" key="1">
    <citation type="journal article" date="2019" name="Nat. Med.">
        <title>A library of human gut bacterial isolates paired with longitudinal multiomics data enables mechanistic microbiome research.</title>
        <authorList>
            <person name="Poyet M."/>
            <person name="Groussin M."/>
            <person name="Gibbons S.M."/>
            <person name="Avila-Pacheco J."/>
            <person name="Jiang X."/>
            <person name="Kearney S.M."/>
            <person name="Perrotta A.R."/>
            <person name="Berdy B."/>
            <person name="Zhao S."/>
            <person name="Lieberman T.D."/>
            <person name="Swanson P.K."/>
            <person name="Smith M."/>
            <person name="Roesemann S."/>
            <person name="Alexander J.E."/>
            <person name="Rich S.A."/>
            <person name="Livny J."/>
            <person name="Vlamakis H."/>
            <person name="Clish C."/>
            <person name="Bullock K."/>
            <person name="Deik A."/>
            <person name="Scott J."/>
            <person name="Pierce K.A."/>
            <person name="Xavier R.J."/>
            <person name="Alm E.J."/>
        </authorList>
    </citation>
    <scope>NUCLEOTIDE SEQUENCE</scope>
    <source>
        <strain evidence="1">BIOML-A18</strain>
    </source>
</reference>
<dbReference type="AlphaFoldDB" id="A0A6A8GUX1"/>
<gene>
    <name evidence="1" type="ORF">GKC89_01475</name>
</gene>
<comment type="caution">
    <text evidence="1">The sequence shown here is derived from an EMBL/GenBank/DDBJ whole genome shotgun (WGS) entry which is preliminary data.</text>
</comment>
<name>A0A6A8GUX1_9LACO</name>
<protein>
    <submittedName>
        <fullName evidence="1">Uncharacterized protein</fullName>
    </submittedName>
</protein>
<dbReference type="RefSeq" id="WP_154236501.1">
    <property type="nucleotide sequence ID" value="NZ_WKNS01000002.1"/>
</dbReference>
<evidence type="ECO:0000313" key="1">
    <source>
        <dbReference type="EMBL" id="MSA67808.1"/>
    </source>
</evidence>
<dbReference type="EMBL" id="WKOD01000002">
    <property type="protein sequence ID" value="MSA67808.1"/>
    <property type="molecule type" value="Genomic_DNA"/>
</dbReference>